<gene>
    <name evidence="1" type="ORF">ACFP0N_35170</name>
</gene>
<accession>A0ABW1FA55</accession>
<comment type="caution">
    <text evidence="1">The sequence shown here is derived from an EMBL/GenBank/DDBJ whole genome shotgun (WGS) entry which is preliminary data.</text>
</comment>
<proteinExistence type="predicted"/>
<evidence type="ECO:0000313" key="1">
    <source>
        <dbReference type="EMBL" id="MFC5890211.1"/>
    </source>
</evidence>
<organism evidence="1 2">
    <name type="scientific">Kitasatospora aburaviensis</name>
    <dbReference type="NCBI Taxonomy" id="67265"/>
    <lineage>
        <taxon>Bacteria</taxon>
        <taxon>Bacillati</taxon>
        <taxon>Actinomycetota</taxon>
        <taxon>Actinomycetes</taxon>
        <taxon>Kitasatosporales</taxon>
        <taxon>Streptomycetaceae</taxon>
        <taxon>Kitasatospora</taxon>
    </lineage>
</organism>
<name>A0ABW1FA55_9ACTN</name>
<reference evidence="2" key="1">
    <citation type="journal article" date="2019" name="Int. J. Syst. Evol. Microbiol.">
        <title>The Global Catalogue of Microorganisms (GCM) 10K type strain sequencing project: providing services to taxonomists for standard genome sequencing and annotation.</title>
        <authorList>
            <consortium name="The Broad Institute Genomics Platform"/>
            <consortium name="The Broad Institute Genome Sequencing Center for Infectious Disease"/>
            <person name="Wu L."/>
            <person name="Ma J."/>
        </authorList>
    </citation>
    <scope>NUCLEOTIDE SEQUENCE [LARGE SCALE GENOMIC DNA]</scope>
    <source>
        <strain evidence="2">CGMCC 4.1469</strain>
    </source>
</reference>
<evidence type="ECO:0000313" key="2">
    <source>
        <dbReference type="Proteomes" id="UP001596067"/>
    </source>
</evidence>
<keyword evidence="2" id="KW-1185">Reference proteome</keyword>
<dbReference type="Gene3D" id="1.10.260.40">
    <property type="entry name" value="lambda repressor-like DNA-binding domains"/>
    <property type="match status" value="1"/>
</dbReference>
<dbReference type="InterPro" id="IPR010982">
    <property type="entry name" value="Lambda_DNA-bd_dom_sf"/>
</dbReference>
<sequence>MPPRPKPGSKADRDALRTELLTIGAPAAAIAAEMRARFGFRPREAWRHAHGWTLQEAADRLNAAAGAGGPAADASLVGKWEKWPDPAGRRVTLPVLTVLADLYGATLEDLLDLEDRRALPEADLRLLRHQPDAPVPIAVPPTALVPVPTAPPTGTDLVQAAAQESADWARWAELTNCGPVALEQLTADTRYLASSYLMAEDPLLVFGQTKHLLTKVWDLLYGHQRPQQRRELFTTAGYLFALMSWMTSDLGHRAQAETQARAALLCADSADDPGLHAWVASTRSKLAFWDGQFRQAIQHAQHGAANQAPGTVTVLLHCQLADAWAEVGARTEALTALGQAEEAAAHDQAGMIYDQVGGLFSCPAGRHANYASAVHLRGGSAPQALAHADRGLTALQQQRVRAYGTEAQLHITRAGAHLLARDPEGVLDAIVPVLALPAEHRTAPVRRRLRDLARDTAASPMGDSAAGLRLQDAVETAVREAAHALSPAAPTSAWINDHD</sequence>
<dbReference type="EMBL" id="JBHSOD010000075">
    <property type="protein sequence ID" value="MFC5890211.1"/>
    <property type="molecule type" value="Genomic_DNA"/>
</dbReference>
<dbReference type="Proteomes" id="UP001596067">
    <property type="component" value="Unassembled WGS sequence"/>
</dbReference>
<dbReference type="RefSeq" id="WP_345328069.1">
    <property type="nucleotide sequence ID" value="NZ_BAAAVH010000016.1"/>
</dbReference>
<protein>
    <submittedName>
        <fullName evidence="1">XRE family transcriptional regulator</fullName>
    </submittedName>
</protein>